<sequence length="171" mass="17785">MNAPLWVAVPVVVVAILAARADVRARRIPNALTGPAIVLALLAHFWFEGFAGLRGSLAGMLIGAGLLLPGFIFRFTGAGDVKLMAAVGAWFAFPDALMATLLAFIAGGLVAIVVAARRKILRHTLLNTAWLAAWVMRPGAVAATPPPGSGVRFPFALAVLAGSIAGLWIRV</sequence>
<evidence type="ECO:0000313" key="4">
    <source>
        <dbReference type="EMBL" id="TMQ56274.1"/>
    </source>
</evidence>
<protein>
    <submittedName>
        <fullName evidence="4">Prepilin peptidase</fullName>
    </submittedName>
</protein>
<keyword evidence="2" id="KW-1133">Transmembrane helix</keyword>
<proteinExistence type="inferred from homology"/>
<feature type="transmembrane region" description="Helical" evidence="2">
    <location>
        <begin position="31"/>
        <end position="50"/>
    </location>
</feature>
<keyword evidence="2" id="KW-0472">Membrane</keyword>
<comment type="caution">
    <text evidence="4">The sequence shown here is derived from an EMBL/GenBank/DDBJ whole genome shotgun (WGS) entry which is preliminary data.</text>
</comment>
<dbReference type="Gene3D" id="1.20.120.1220">
    <property type="match status" value="1"/>
</dbReference>
<organism evidence="4 5">
    <name type="scientific">Eiseniibacteriota bacterium</name>
    <dbReference type="NCBI Taxonomy" id="2212470"/>
    <lineage>
        <taxon>Bacteria</taxon>
        <taxon>Candidatus Eiseniibacteriota</taxon>
    </lineage>
</organism>
<feature type="domain" description="Prepilin type IV endopeptidase peptidase" evidence="3">
    <location>
        <begin position="12"/>
        <end position="112"/>
    </location>
</feature>
<keyword evidence="2" id="KW-0812">Transmembrane</keyword>
<feature type="transmembrane region" description="Helical" evidence="2">
    <location>
        <begin position="57"/>
        <end position="76"/>
    </location>
</feature>
<evidence type="ECO:0000256" key="1">
    <source>
        <dbReference type="ARBA" id="ARBA00005801"/>
    </source>
</evidence>
<dbReference type="InterPro" id="IPR050882">
    <property type="entry name" value="Prepilin_peptidase/N-MTase"/>
</dbReference>
<dbReference type="Pfam" id="PF01478">
    <property type="entry name" value="Peptidase_A24"/>
    <property type="match status" value="1"/>
</dbReference>
<dbReference type="GO" id="GO:0006465">
    <property type="term" value="P:signal peptide processing"/>
    <property type="evidence" value="ECO:0007669"/>
    <property type="project" value="TreeGrafter"/>
</dbReference>
<evidence type="ECO:0000256" key="2">
    <source>
        <dbReference type="SAM" id="Phobius"/>
    </source>
</evidence>
<dbReference type="AlphaFoldDB" id="A0A538SYD8"/>
<feature type="transmembrane region" description="Helical" evidence="2">
    <location>
        <begin position="96"/>
        <end position="116"/>
    </location>
</feature>
<dbReference type="EMBL" id="VBOS01000181">
    <property type="protein sequence ID" value="TMQ56274.1"/>
    <property type="molecule type" value="Genomic_DNA"/>
</dbReference>
<feature type="transmembrane region" description="Helical" evidence="2">
    <location>
        <begin position="151"/>
        <end position="169"/>
    </location>
</feature>
<dbReference type="PANTHER" id="PTHR30487:SF0">
    <property type="entry name" value="PREPILIN LEADER PEPTIDASE_N-METHYLTRANSFERASE-RELATED"/>
    <property type="match status" value="1"/>
</dbReference>
<dbReference type="Proteomes" id="UP000317716">
    <property type="component" value="Unassembled WGS sequence"/>
</dbReference>
<name>A0A538SYD8_UNCEI</name>
<dbReference type="InterPro" id="IPR000045">
    <property type="entry name" value="Prepilin_IV_endopep_pep"/>
</dbReference>
<dbReference type="GO" id="GO:0004190">
    <property type="term" value="F:aspartic-type endopeptidase activity"/>
    <property type="evidence" value="ECO:0007669"/>
    <property type="project" value="InterPro"/>
</dbReference>
<comment type="similarity">
    <text evidence="1">Belongs to the peptidase A24 family.</text>
</comment>
<dbReference type="PANTHER" id="PTHR30487">
    <property type="entry name" value="TYPE 4 PREPILIN-LIKE PROTEINS LEADER PEPTIDE-PROCESSING ENZYME"/>
    <property type="match status" value="1"/>
</dbReference>
<reference evidence="4 5" key="1">
    <citation type="journal article" date="2019" name="Nat. Microbiol.">
        <title>Mediterranean grassland soil C-N compound turnover is dependent on rainfall and depth, and is mediated by genomically divergent microorganisms.</title>
        <authorList>
            <person name="Diamond S."/>
            <person name="Andeer P.F."/>
            <person name="Li Z."/>
            <person name="Crits-Christoph A."/>
            <person name="Burstein D."/>
            <person name="Anantharaman K."/>
            <person name="Lane K.R."/>
            <person name="Thomas B.C."/>
            <person name="Pan C."/>
            <person name="Northen T.R."/>
            <person name="Banfield J.F."/>
        </authorList>
    </citation>
    <scope>NUCLEOTIDE SEQUENCE [LARGE SCALE GENOMIC DNA]</scope>
    <source>
        <strain evidence="4">WS_2</strain>
    </source>
</reference>
<evidence type="ECO:0000259" key="3">
    <source>
        <dbReference type="Pfam" id="PF01478"/>
    </source>
</evidence>
<dbReference type="GO" id="GO:0005886">
    <property type="term" value="C:plasma membrane"/>
    <property type="evidence" value="ECO:0007669"/>
    <property type="project" value="TreeGrafter"/>
</dbReference>
<gene>
    <name evidence="4" type="ORF">E6K72_05475</name>
</gene>
<accession>A0A538SYD8</accession>
<evidence type="ECO:0000313" key="5">
    <source>
        <dbReference type="Proteomes" id="UP000317716"/>
    </source>
</evidence>